<dbReference type="Gene3D" id="3.30.1780.10">
    <property type="entry name" value="ornithine cyclodeaminase, domain 1"/>
    <property type="match status" value="1"/>
</dbReference>
<comment type="caution">
    <text evidence="1">The sequence shown here is derived from an EMBL/GenBank/DDBJ whole genome shotgun (WGS) entry which is preliminary data.</text>
</comment>
<dbReference type="Gene3D" id="3.40.50.720">
    <property type="entry name" value="NAD(P)-binding Rossmann-like Domain"/>
    <property type="match status" value="1"/>
</dbReference>
<dbReference type="InterPro" id="IPR023401">
    <property type="entry name" value="ODC_N"/>
</dbReference>
<keyword evidence="2" id="KW-1185">Reference proteome</keyword>
<dbReference type="Pfam" id="PF02423">
    <property type="entry name" value="OCD_Mu_crystall"/>
    <property type="match status" value="1"/>
</dbReference>
<dbReference type="InterPro" id="IPR036291">
    <property type="entry name" value="NAD(P)-bd_dom_sf"/>
</dbReference>
<gene>
    <name evidence="1" type="ORF">H9654_11380</name>
</gene>
<dbReference type="PANTHER" id="PTHR13812">
    <property type="entry name" value="KETIMINE REDUCTASE MU-CRYSTALLIN"/>
    <property type="match status" value="1"/>
</dbReference>
<accession>A0A8X8G1F0</accession>
<dbReference type="Proteomes" id="UP000636938">
    <property type="component" value="Unassembled WGS sequence"/>
</dbReference>
<proteinExistence type="predicted"/>
<name>A0A8X8G1F0_9GAMM</name>
<dbReference type="InterPro" id="IPR003462">
    <property type="entry name" value="ODC_Mu_crystall"/>
</dbReference>
<evidence type="ECO:0000313" key="1">
    <source>
        <dbReference type="EMBL" id="MBD7954800.1"/>
    </source>
</evidence>
<protein>
    <submittedName>
        <fullName evidence="1">Ornithine cyclodeaminase</fullName>
    </submittedName>
</protein>
<dbReference type="SUPFAM" id="SSF51735">
    <property type="entry name" value="NAD(P)-binding Rossmann-fold domains"/>
    <property type="match status" value="1"/>
</dbReference>
<dbReference type="PANTHER" id="PTHR13812:SF19">
    <property type="entry name" value="KETIMINE REDUCTASE MU-CRYSTALLIN"/>
    <property type="match status" value="1"/>
</dbReference>
<dbReference type="AlphaFoldDB" id="A0A8X8G1F0"/>
<dbReference type="EMBL" id="JACSQS010000011">
    <property type="protein sequence ID" value="MBD7954800.1"/>
    <property type="molecule type" value="Genomic_DNA"/>
</dbReference>
<organism evidence="1 2">
    <name type="scientific">Stenotrophomonas lacuserhaii</name>
    <dbReference type="NCBI Taxonomy" id="2760084"/>
    <lineage>
        <taxon>Bacteria</taxon>
        <taxon>Pseudomonadati</taxon>
        <taxon>Pseudomonadota</taxon>
        <taxon>Gammaproteobacteria</taxon>
        <taxon>Lysobacterales</taxon>
        <taxon>Lysobacteraceae</taxon>
        <taxon>Stenotrophomonas</taxon>
    </lineage>
</organism>
<dbReference type="GO" id="GO:0005737">
    <property type="term" value="C:cytoplasm"/>
    <property type="evidence" value="ECO:0007669"/>
    <property type="project" value="TreeGrafter"/>
</dbReference>
<sequence length="331" mass="35371">MARRAMADMGEGIAYGDKVVLQPHDDELGMLLGRSAAESCPGNQRLNWKLNALVSANARYCAVKIVGSNACNHALGLPRSQSQLILYDKLTMTPLAQFDGTAVSARRTGAYASIAVDLLLAHRERLSICLYGAGPIADCVVDDLHAHHAHRVNRIHVCSRRPSSAQAFAAAAAARTGLDVRSGDDDPGHVDLVITATNAGSPIVPVDRLHPDVAVLHLGGDELPVSFIEQVLARGSVICDDVASVCHRNSQSLPLYFSRQNLRLSDLGGLFRIRSLHDRTLRHGAVLARPALMTCVGLPVLDLYLAQWLYEQGAAAAGTAPTTPPLPPDRA</sequence>
<dbReference type="RefSeq" id="WP_191770930.1">
    <property type="nucleotide sequence ID" value="NZ_JACSQS010000011.1"/>
</dbReference>
<evidence type="ECO:0000313" key="2">
    <source>
        <dbReference type="Proteomes" id="UP000636938"/>
    </source>
</evidence>
<reference evidence="1 2" key="1">
    <citation type="submission" date="2020-08" db="EMBL/GenBank/DDBJ databases">
        <title>A Genomic Blueprint of the Chicken Gut Microbiome.</title>
        <authorList>
            <person name="Gilroy R."/>
            <person name="Ravi A."/>
            <person name="Getino M."/>
            <person name="Pursley I."/>
            <person name="Horton D.L."/>
            <person name="Alikhan N.-F."/>
            <person name="Baker D."/>
            <person name="Gharbi K."/>
            <person name="Hall N."/>
            <person name="Watson M."/>
            <person name="Adriaenssens E.M."/>
            <person name="Foster-Nyarko E."/>
            <person name="Jarju S."/>
            <person name="Secka A."/>
            <person name="Antonio M."/>
            <person name="Oren A."/>
            <person name="Chaudhuri R."/>
            <person name="La Ragione R.M."/>
            <person name="Hildebrand F."/>
            <person name="Pallen M.J."/>
        </authorList>
    </citation>
    <scope>NUCLEOTIDE SEQUENCE [LARGE SCALE GENOMIC DNA]</scope>
    <source>
        <strain evidence="1 2">Sa5BUN4</strain>
    </source>
</reference>